<dbReference type="Pfam" id="PF09118">
    <property type="entry name" value="GO-like_E_set"/>
    <property type="match status" value="1"/>
</dbReference>
<protein>
    <submittedName>
        <fullName evidence="6">Galactose oxidase</fullName>
    </submittedName>
</protein>
<sequence>MQSNGCQSGCRLSKNDAEDENHNDDGPTQTSPPRDDGRCGRFFGGAICDPNGKHGGCCSEYGYCGNTDGHCLPPSCQSGCRTATASATGPTDTGEPVLARPTTATGPQPTGAITTDGNCGVDFNYTMCGDWYKGRCCSMYGYCGSTSSHCGEGCQRQSGECEGVEPAPGPRPAPIHSNPGSFKQIADSGVPAMHAGLLPNGKVAFYDKVENYTQLKLDNGQYAYAAEYDPSNGRVTGLSYKTNAFCAGGVFLADGTFLSIGGNGPLEFIDRTVGDGFRGLRFLRRSIDPSNHDDKDWEEPGKKLNTARWYASAQIMADGRVFVASGSFNGLNPSVSANNNPSFEILSREGAPTTQSIRMELLVRAQPYYMYPFIHLMPDSNLFIFASKSSELFNSGLNRTIREYPDLIGDYRTYPNTGGSVLLPLSSSNNWAAEILICGGGAYQDIVSPTEPSCGRIMPLSQDPKWEMDAMPEGRGMVEATLLPDGTVIWLNGCNYGAQGFGLAKDPTTEALIYDPAKPLGQRFSRGARSPIARLYHSVALLLLDGTVLVAGSNPVEQPILRPSAQNPFVTDFRVEIYTPPYLSGDNAQKRPINVHLGSKNLVAKTNSKFTITFSAVDGARGAKIALYHGGFVTHSLHMGHRMLFLDHTGWSQGGRDQTLEVSMPDDKNLAPPGPYVVYVLVDGVPAIGQTVLVS</sequence>
<dbReference type="Proteomes" id="UP000799437">
    <property type="component" value="Unassembled WGS sequence"/>
</dbReference>
<dbReference type="InterPro" id="IPR009880">
    <property type="entry name" value="Glyoxal_oxidase_N"/>
</dbReference>
<keyword evidence="1 3" id="KW-0147">Chitin-binding</keyword>
<dbReference type="GeneID" id="54482399"/>
<keyword evidence="7" id="KW-1185">Reference proteome</keyword>
<dbReference type="SUPFAM" id="SSF81296">
    <property type="entry name" value="E set domains"/>
    <property type="match status" value="1"/>
</dbReference>
<feature type="disulfide bond" evidence="3">
    <location>
        <begin position="57"/>
        <end position="71"/>
    </location>
</feature>
<evidence type="ECO:0000256" key="1">
    <source>
        <dbReference type="ARBA" id="ARBA00022669"/>
    </source>
</evidence>
<dbReference type="GO" id="GO:0008061">
    <property type="term" value="F:chitin binding"/>
    <property type="evidence" value="ECO:0007669"/>
    <property type="project" value="UniProtKB-UniRule"/>
</dbReference>
<dbReference type="PANTHER" id="PTHR32208:SF21">
    <property type="entry name" value="LOW QUALITY PROTEIN: ALDEHYDE OXIDASE GLOX-LIKE"/>
    <property type="match status" value="1"/>
</dbReference>
<dbReference type="Gene3D" id="2.130.10.80">
    <property type="entry name" value="Galactose oxidase/kelch, beta-propeller"/>
    <property type="match status" value="1"/>
</dbReference>
<evidence type="ECO:0000313" key="6">
    <source>
        <dbReference type="EMBL" id="KAF2757542.1"/>
    </source>
</evidence>
<gene>
    <name evidence="6" type="ORF">EJ05DRAFT_393520</name>
</gene>
<dbReference type="Gene3D" id="2.60.40.10">
    <property type="entry name" value="Immunoglobulins"/>
    <property type="match status" value="1"/>
</dbReference>
<dbReference type="SUPFAM" id="SSF50965">
    <property type="entry name" value="Galactose oxidase, central domain"/>
    <property type="match status" value="1"/>
</dbReference>
<dbReference type="RefSeq" id="XP_033599993.1">
    <property type="nucleotide sequence ID" value="XM_033741345.1"/>
</dbReference>
<dbReference type="CDD" id="cd00035">
    <property type="entry name" value="ChtBD1"/>
    <property type="match status" value="1"/>
</dbReference>
<dbReference type="CDD" id="cd11618">
    <property type="entry name" value="ChtBD1_1"/>
    <property type="match status" value="1"/>
</dbReference>
<dbReference type="InterPro" id="IPR014756">
    <property type="entry name" value="Ig_E-set"/>
</dbReference>
<evidence type="ECO:0000313" key="7">
    <source>
        <dbReference type="Proteomes" id="UP000799437"/>
    </source>
</evidence>
<dbReference type="PANTHER" id="PTHR32208">
    <property type="entry name" value="SECRETED PROTEIN-RELATED"/>
    <property type="match status" value="1"/>
</dbReference>
<proteinExistence type="predicted"/>
<organism evidence="6 7">
    <name type="scientific">Pseudovirgaria hyperparasitica</name>
    <dbReference type="NCBI Taxonomy" id="470096"/>
    <lineage>
        <taxon>Eukaryota</taxon>
        <taxon>Fungi</taxon>
        <taxon>Dikarya</taxon>
        <taxon>Ascomycota</taxon>
        <taxon>Pezizomycotina</taxon>
        <taxon>Dothideomycetes</taxon>
        <taxon>Dothideomycetes incertae sedis</taxon>
        <taxon>Acrospermales</taxon>
        <taxon>Acrospermaceae</taxon>
        <taxon>Pseudovirgaria</taxon>
    </lineage>
</organism>
<dbReference type="Gene3D" id="3.30.60.10">
    <property type="entry name" value="Endochitinase-like"/>
    <property type="match status" value="2"/>
</dbReference>
<feature type="domain" description="Chitin-binding type-1" evidence="5">
    <location>
        <begin position="36"/>
        <end position="82"/>
    </location>
</feature>
<feature type="region of interest" description="Disordered" evidence="4">
    <location>
        <begin position="87"/>
        <end position="109"/>
    </location>
</feature>
<comment type="caution">
    <text evidence="3">Lacks conserved residue(s) required for the propagation of feature annotation.</text>
</comment>
<dbReference type="SMART" id="SM00270">
    <property type="entry name" value="ChtBD1"/>
    <property type="match status" value="2"/>
</dbReference>
<feature type="disulfide bond" evidence="3">
    <location>
        <begin position="136"/>
        <end position="150"/>
    </location>
</feature>
<feature type="disulfide bond" evidence="3">
    <location>
        <begin position="76"/>
        <end position="80"/>
    </location>
</feature>
<reference evidence="6" key="1">
    <citation type="journal article" date="2020" name="Stud. Mycol.">
        <title>101 Dothideomycetes genomes: a test case for predicting lifestyles and emergence of pathogens.</title>
        <authorList>
            <person name="Haridas S."/>
            <person name="Albert R."/>
            <person name="Binder M."/>
            <person name="Bloem J."/>
            <person name="Labutti K."/>
            <person name="Salamov A."/>
            <person name="Andreopoulos B."/>
            <person name="Baker S."/>
            <person name="Barry K."/>
            <person name="Bills G."/>
            <person name="Bluhm B."/>
            <person name="Cannon C."/>
            <person name="Castanera R."/>
            <person name="Culley D."/>
            <person name="Daum C."/>
            <person name="Ezra D."/>
            <person name="Gonzalez J."/>
            <person name="Henrissat B."/>
            <person name="Kuo A."/>
            <person name="Liang C."/>
            <person name="Lipzen A."/>
            <person name="Lutzoni F."/>
            <person name="Magnuson J."/>
            <person name="Mondo S."/>
            <person name="Nolan M."/>
            <person name="Ohm R."/>
            <person name="Pangilinan J."/>
            <person name="Park H.-J."/>
            <person name="Ramirez L."/>
            <person name="Alfaro M."/>
            <person name="Sun H."/>
            <person name="Tritt A."/>
            <person name="Yoshinaga Y."/>
            <person name="Zwiers L.-H."/>
            <person name="Turgeon B."/>
            <person name="Goodwin S."/>
            <person name="Spatafora J."/>
            <person name="Crous P."/>
            <person name="Grigoriev I."/>
        </authorList>
    </citation>
    <scope>NUCLEOTIDE SEQUENCE</scope>
    <source>
        <strain evidence="6">CBS 121739</strain>
    </source>
</reference>
<accession>A0A6A6W3W2</accession>
<dbReference type="InterPro" id="IPR011043">
    <property type="entry name" value="Gal_Oxase/kelch_b-propeller"/>
</dbReference>
<dbReference type="PROSITE" id="PS50941">
    <property type="entry name" value="CHIT_BIND_I_2"/>
    <property type="match status" value="2"/>
</dbReference>
<keyword evidence="2" id="KW-0732">Signal</keyword>
<feature type="domain" description="Chitin-binding type-1" evidence="5">
    <location>
        <begin position="116"/>
        <end position="163"/>
    </location>
</feature>
<dbReference type="Pfam" id="PF07250">
    <property type="entry name" value="Glyoxal_oxid_N"/>
    <property type="match status" value="1"/>
</dbReference>
<evidence type="ECO:0000256" key="4">
    <source>
        <dbReference type="SAM" id="MobiDB-lite"/>
    </source>
</evidence>
<evidence type="ECO:0000256" key="3">
    <source>
        <dbReference type="PROSITE-ProRule" id="PRU00261"/>
    </source>
</evidence>
<dbReference type="SUPFAM" id="SSF57016">
    <property type="entry name" value="Plant lectins/antimicrobial peptides"/>
    <property type="match status" value="2"/>
</dbReference>
<dbReference type="InterPro" id="IPR001002">
    <property type="entry name" value="Chitin-bd_1"/>
</dbReference>
<dbReference type="InterPro" id="IPR037293">
    <property type="entry name" value="Gal_Oxidase_central_sf"/>
</dbReference>
<dbReference type="EMBL" id="ML996573">
    <property type="protein sequence ID" value="KAF2757542.1"/>
    <property type="molecule type" value="Genomic_DNA"/>
</dbReference>
<dbReference type="InterPro" id="IPR013783">
    <property type="entry name" value="Ig-like_fold"/>
</dbReference>
<dbReference type="AlphaFoldDB" id="A0A6A6W3W2"/>
<evidence type="ECO:0000259" key="5">
    <source>
        <dbReference type="PROSITE" id="PS50941"/>
    </source>
</evidence>
<dbReference type="InterPro" id="IPR036861">
    <property type="entry name" value="Endochitinase-like_sf"/>
</dbReference>
<dbReference type="Pfam" id="PF00187">
    <property type="entry name" value="Chitin_bind_1"/>
    <property type="match status" value="2"/>
</dbReference>
<dbReference type="CDD" id="cd02851">
    <property type="entry name" value="E_set_GO_C"/>
    <property type="match status" value="1"/>
</dbReference>
<feature type="region of interest" description="Disordered" evidence="4">
    <location>
        <begin position="1"/>
        <end position="36"/>
    </location>
</feature>
<keyword evidence="3" id="KW-1015">Disulfide bond</keyword>
<dbReference type="OrthoDB" id="2019572at2759"/>
<name>A0A6A6W3W2_9PEZI</name>
<dbReference type="InterPro" id="IPR015202">
    <property type="entry name" value="GO-like_E_set"/>
</dbReference>
<evidence type="ECO:0000256" key="2">
    <source>
        <dbReference type="ARBA" id="ARBA00022729"/>
    </source>
</evidence>